<feature type="transmembrane region" description="Helical" evidence="1">
    <location>
        <begin position="271"/>
        <end position="289"/>
    </location>
</feature>
<keyword evidence="1" id="KW-0472">Membrane</keyword>
<dbReference type="InterPro" id="IPR036259">
    <property type="entry name" value="MFS_trans_sf"/>
</dbReference>
<sequence length="376" mass="43297">MLIKFLNLKQNMLRLHVMNSIEGLGWSLIGIFIPIYFLKLGFSLPQVFVYYIIQNSVICLGAFLVIFLEKFISIKKIFIIRFPILLLFLGILYYLQDINFPLYILAFIDGLQAAFYFIPLHVLFSGFAQERKLGRETGKLLAIPQVVAMFGPLIGGLIILNSNFKVLYLTAIILFAIDFIPILYTQIPGIKYEFKFGEGINLYKKYRKFFKAEIFSNIGEEIEGVIWPIFVYVSLINVASVGMIGTLLALSSAFFTFAIGKLSDKKDKSSMMRYSVVFIAMVWVFRFIFDNEPAFYILTFFSGIFYVVFSVPYYSFFYRISQKEKATVFFAFREIPVAIARVIVFSLAIVFAANLKILFLVAGGAYLYFIFWKKVE</sequence>
<feature type="transmembrane region" description="Helical" evidence="1">
    <location>
        <begin position="166"/>
        <end position="185"/>
    </location>
</feature>
<dbReference type="Proteomes" id="UP000177579">
    <property type="component" value="Unassembled WGS sequence"/>
</dbReference>
<feature type="transmembrane region" description="Helical" evidence="1">
    <location>
        <begin position="295"/>
        <end position="317"/>
    </location>
</feature>
<dbReference type="PANTHER" id="PTHR23526:SF2">
    <property type="entry name" value="MAJOR FACILITATOR SUPERFAMILY (MFS) PROFILE DOMAIN-CONTAINING PROTEIN"/>
    <property type="match status" value="1"/>
</dbReference>
<name>A0A1F5TSM5_9BACT</name>
<dbReference type="AlphaFoldDB" id="A0A1F5TSM5"/>
<dbReference type="InterPro" id="IPR011701">
    <property type="entry name" value="MFS"/>
</dbReference>
<gene>
    <name evidence="2" type="ORF">A2531_04820</name>
</gene>
<dbReference type="SUPFAM" id="SSF103473">
    <property type="entry name" value="MFS general substrate transporter"/>
    <property type="match status" value="1"/>
</dbReference>
<feature type="transmembrane region" description="Helical" evidence="1">
    <location>
        <begin position="338"/>
        <end position="371"/>
    </location>
</feature>
<evidence type="ECO:0000313" key="3">
    <source>
        <dbReference type="Proteomes" id="UP000177579"/>
    </source>
</evidence>
<proteinExistence type="predicted"/>
<keyword evidence="1" id="KW-0812">Transmembrane</keyword>
<protein>
    <recommendedName>
        <fullName evidence="4">Major facilitator superfamily (MFS) profile domain-containing protein</fullName>
    </recommendedName>
</protein>
<dbReference type="PANTHER" id="PTHR23526">
    <property type="entry name" value="INTEGRAL MEMBRANE TRANSPORT PROTEIN-RELATED"/>
    <property type="match status" value="1"/>
</dbReference>
<feature type="transmembrane region" description="Helical" evidence="1">
    <location>
        <begin position="21"/>
        <end position="42"/>
    </location>
</feature>
<accession>A0A1F5TSM5</accession>
<feature type="transmembrane region" description="Helical" evidence="1">
    <location>
        <begin position="214"/>
        <end position="233"/>
    </location>
</feature>
<dbReference type="Pfam" id="PF07690">
    <property type="entry name" value="MFS_1"/>
    <property type="match status" value="1"/>
</dbReference>
<dbReference type="GO" id="GO:0022857">
    <property type="term" value="F:transmembrane transporter activity"/>
    <property type="evidence" value="ECO:0007669"/>
    <property type="project" value="InterPro"/>
</dbReference>
<organism evidence="2 3">
    <name type="scientific">Candidatus Falkowbacteria bacterium RIFOXYD2_FULL_34_120</name>
    <dbReference type="NCBI Taxonomy" id="1798007"/>
    <lineage>
        <taxon>Bacteria</taxon>
        <taxon>Candidatus Falkowiibacteriota</taxon>
    </lineage>
</organism>
<keyword evidence="1" id="KW-1133">Transmembrane helix</keyword>
<evidence type="ECO:0000256" key="1">
    <source>
        <dbReference type="SAM" id="Phobius"/>
    </source>
</evidence>
<evidence type="ECO:0008006" key="4">
    <source>
        <dbReference type="Google" id="ProtNLM"/>
    </source>
</evidence>
<feature type="transmembrane region" description="Helical" evidence="1">
    <location>
        <begin position="239"/>
        <end position="259"/>
    </location>
</feature>
<feature type="transmembrane region" description="Helical" evidence="1">
    <location>
        <begin position="140"/>
        <end position="160"/>
    </location>
</feature>
<comment type="caution">
    <text evidence="2">The sequence shown here is derived from an EMBL/GenBank/DDBJ whole genome shotgun (WGS) entry which is preliminary data.</text>
</comment>
<dbReference type="EMBL" id="MFGO01000001">
    <property type="protein sequence ID" value="OGF41925.1"/>
    <property type="molecule type" value="Genomic_DNA"/>
</dbReference>
<feature type="transmembrane region" description="Helical" evidence="1">
    <location>
        <begin position="102"/>
        <end position="128"/>
    </location>
</feature>
<dbReference type="InterPro" id="IPR052528">
    <property type="entry name" value="Sugar_transport-like"/>
</dbReference>
<evidence type="ECO:0000313" key="2">
    <source>
        <dbReference type="EMBL" id="OGF41925.1"/>
    </source>
</evidence>
<dbReference type="Gene3D" id="1.20.1250.20">
    <property type="entry name" value="MFS general substrate transporter like domains"/>
    <property type="match status" value="2"/>
</dbReference>
<feature type="transmembrane region" description="Helical" evidence="1">
    <location>
        <begin position="78"/>
        <end position="96"/>
    </location>
</feature>
<reference evidence="2 3" key="1">
    <citation type="journal article" date="2016" name="Nat. Commun.">
        <title>Thousands of microbial genomes shed light on interconnected biogeochemical processes in an aquifer system.</title>
        <authorList>
            <person name="Anantharaman K."/>
            <person name="Brown C.T."/>
            <person name="Hug L.A."/>
            <person name="Sharon I."/>
            <person name="Castelle C.J."/>
            <person name="Probst A.J."/>
            <person name="Thomas B.C."/>
            <person name="Singh A."/>
            <person name="Wilkins M.J."/>
            <person name="Karaoz U."/>
            <person name="Brodie E.L."/>
            <person name="Williams K.H."/>
            <person name="Hubbard S.S."/>
            <person name="Banfield J.F."/>
        </authorList>
    </citation>
    <scope>NUCLEOTIDE SEQUENCE [LARGE SCALE GENOMIC DNA]</scope>
</reference>
<feature type="transmembrane region" description="Helical" evidence="1">
    <location>
        <begin position="48"/>
        <end position="66"/>
    </location>
</feature>